<accession>A0A379DGL0</accession>
<evidence type="ECO:0000313" key="2">
    <source>
        <dbReference type="EMBL" id="SUB76423.1"/>
    </source>
</evidence>
<dbReference type="Pfam" id="PF17273">
    <property type="entry name" value="DUF5338"/>
    <property type="match status" value="1"/>
</dbReference>
<sequence length="114" mass="13497">MKEKELLKELASRVTNTQKPKSRFFILAYKTHIISALNEGYCFKDIYEVFKEKNIYPYSYQQFTKSIKVVLGDYKNICDKKDINQISAETQKIKIKESNKFEFNPKVIDTKNLI</sequence>
<dbReference type="AlphaFoldDB" id="A0A379DGL0"/>
<evidence type="ECO:0000313" key="3">
    <source>
        <dbReference type="Proteomes" id="UP000255417"/>
    </source>
</evidence>
<dbReference type="Proteomes" id="UP000255417">
    <property type="component" value="Unassembled WGS sequence"/>
</dbReference>
<name>A0A379DGL0_9PAST</name>
<protein>
    <submittedName>
        <fullName evidence="2">Uncharacterized protein</fullName>
    </submittedName>
</protein>
<organism evidence="2 3">
    <name type="scientific">Phocoenobacter uteri</name>
    <dbReference type="NCBI Taxonomy" id="146806"/>
    <lineage>
        <taxon>Bacteria</taxon>
        <taxon>Pseudomonadati</taxon>
        <taxon>Pseudomonadota</taxon>
        <taxon>Gammaproteobacteria</taxon>
        <taxon>Pasteurellales</taxon>
        <taxon>Pasteurellaceae</taxon>
        <taxon>Phocoenobacter</taxon>
    </lineage>
</organism>
<gene>
    <name evidence="1" type="ORF">NCTC12872_02008</name>
    <name evidence="2" type="ORF">NCTC12872_02051</name>
</gene>
<proteinExistence type="predicted"/>
<reference evidence="2 3" key="1">
    <citation type="submission" date="2018-06" db="EMBL/GenBank/DDBJ databases">
        <authorList>
            <consortium name="Pathogen Informatics"/>
            <person name="Doyle S."/>
        </authorList>
    </citation>
    <scope>NUCLEOTIDE SEQUENCE [LARGE SCALE GENOMIC DNA]</scope>
    <source>
        <strain evidence="2 3">NCTC12872</strain>
    </source>
</reference>
<dbReference type="EMBL" id="UGTA01000002">
    <property type="protein sequence ID" value="SUB76423.1"/>
    <property type="molecule type" value="Genomic_DNA"/>
</dbReference>
<dbReference type="InterPro" id="IPR035225">
    <property type="entry name" value="DUF5338"/>
</dbReference>
<dbReference type="EMBL" id="UGTA01000002">
    <property type="protein sequence ID" value="SUB76381.1"/>
    <property type="molecule type" value="Genomic_DNA"/>
</dbReference>
<evidence type="ECO:0000313" key="1">
    <source>
        <dbReference type="EMBL" id="SUB76381.1"/>
    </source>
</evidence>
<dbReference type="RefSeq" id="WP_115316463.1">
    <property type="nucleotide sequence ID" value="NZ_LWIF01000002.1"/>
</dbReference>
<keyword evidence="3" id="KW-1185">Reference proteome</keyword>